<dbReference type="KEGG" id="sphj:BSL82_06465"/>
<dbReference type="EMBL" id="CP018221">
    <property type="protein sequence ID" value="API58996.1"/>
    <property type="molecule type" value="Genomic_DNA"/>
</dbReference>
<dbReference type="Proteomes" id="UP000182063">
    <property type="component" value="Chromosome"/>
</dbReference>
<gene>
    <name evidence="2" type="ORF">BSL82_06465</name>
</gene>
<keyword evidence="3" id="KW-1185">Reference proteome</keyword>
<protein>
    <submittedName>
        <fullName evidence="2">Uncharacterized protein</fullName>
    </submittedName>
</protein>
<name>A0A1L3ZTM9_9SPHN</name>
<keyword evidence="1" id="KW-1133">Transmembrane helix</keyword>
<evidence type="ECO:0000313" key="3">
    <source>
        <dbReference type="Proteomes" id="UP000182063"/>
    </source>
</evidence>
<feature type="transmembrane region" description="Helical" evidence="1">
    <location>
        <begin position="74"/>
        <end position="91"/>
    </location>
</feature>
<keyword evidence="1" id="KW-0472">Membrane</keyword>
<feature type="transmembrane region" description="Helical" evidence="1">
    <location>
        <begin position="43"/>
        <end position="62"/>
    </location>
</feature>
<feature type="transmembrane region" description="Helical" evidence="1">
    <location>
        <begin position="21"/>
        <end position="37"/>
    </location>
</feature>
<dbReference type="RefSeq" id="WP_072596548.1">
    <property type="nucleotide sequence ID" value="NZ_CP018221.1"/>
</dbReference>
<accession>A0A1L3ZTM9</accession>
<sequence>MTNPIEHRGPEGANFWWRARWIAIAAILVLPFLAMQWTDEVAWTAADFAVAGILLVGANILYELAARRMADRKYRIIVGSVIVAAVLIIWAEGAVGIF</sequence>
<evidence type="ECO:0000256" key="1">
    <source>
        <dbReference type="SAM" id="Phobius"/>
    </source>
</evidence>
<reference evidence="3" key="1">
    <citation type="submission" date="2016-11" db="EMBL/GenBank/DDBJ databases">
        <title>Complete Genome Sequence of alachlor-degrading Sphingomonas sp. strain JJ-A5.</title>
        <authorList>
            <person name="Lee H."/>
            <person name="Ka J.-O."/>
        </authorList>
    </citation>
    <scope>NUCLEOTIDE SEQUENCE [LARGE SCALE GENOMIC DNA]</scope>
    <source>
        <strain evidence="3">JJ-A5</strain>
    </source>
</reference>
<keyword evidence="1" id="KW-0812">Transmembrane</keyword>
<proteinExistence type="predicted"/>
<dbReference type="AlphaFoldDB" id="A0A1L3ZTM9"/>
<evidence type="ECO:0000313" key="2">
    <source>
        <dbReference type="EMBL" id="API58996.1"/>
    </source>
</evidence>
<dbReference type="STRING" id="1921510.BSL82_06465"/>
<organism evidence="2 3">
    <name type="scientific">Tardibacter chloracetimidivorans</name>
    <dbReference type="NCBI Taxonomy" id="1921510"/>
    <lineage>
        <taxon>Bacteria</taxon>
        <taxon>Pseudomonadati</taxon>
        <taxon>Pseudomonadota</taxon>
        <taxon>Alphaproteobacteria</taxon>
        <taxon>Sphingomonadales</taxon>
        <taxon>Sphingomonadaceae</taxon>
        <taxon>Tardibacter</taxon>
    </lineage>
</organism>